<dbReference type="Pfam" id="PF08031">
    <property type="entry name" value="BBE"/>
    <property type="match status" value="1"/>
</dbReference>
<comment type="similarity">
    <text evidence="1">Belongs to the oxygen-dependent FAD-linked oxidoreductase family.</text>
</comment>
<dbReference type="GO" id="GO:0071949">
    <property type="term" value="F:FAD binding"/>
    <property type="evidence" value="ECO:0007669"/>
    <property type="project" value="InterPro"/>
</dbReference>
<name>A0AAN6W918_9PEZI</name>
<keyword evidence="2" id="KW-0560">Oxidoreductase</keyword>
<evidence type="ECO:0000256" key="3">
    <source>
        <dbReference type="SAM" id="SignalP"/>
    </source>
</evidence>
<dbReference type="EMBL" id="MU866189">
    <property type="protein sequence ID" value="KAK4176686.1"/>
    <property type="molecule type" value="Genomic_DNA"/>
</dbReference>
<proteinExistence type="inferred from homology"/>
<dbReference type="InterPro" id="IPR050432">
    <property type="entry name" value="FAD-linked_Oxidoreductases_BP"/>
</dbReference>
<protein>
    <recommendedName>
        <fullName evidence="4">FAD-binding PCMH-type domain-containing protein</fullName>
    </recommendedName>
</protein>
<feature type="signal peptide" evidence="3">
    <location>
        <begin position="1"/>
        <end position="15"/>
    </location>
</feature>
<reference evidence="5" key="1">
    <citation type="journal article" date="2023" name="Mol. Phylogenet. Evol.">
        <title>Genome-scale phylogeny and comparative genomics of the fungal order Sordariales.</title>
        <authorList>
            <person name="Hensen N."/>
            <person name="Bonometti L."/>
            <person name="Westerberg I."/>
            <person name="Brannstrom I.O."/>
            <person name="Guillou S."/>
            <person name="Cros-Aarteil S."/>
            <person name="Calhoun S."/>
            <person name="Haridas S."/>
            <person name="Kuo A."/>
            <person name="Mondo S."/>
            <person name="Pangilinan J."/>
            <person name="Riley R."/>
            <person name="LaButti K."/>
            <person name="Andreopoulos B."/>
            <person name="Lipzen A."/>
            <person name="Chen C."/>
            <person name="Yan M."/>
            <person name="Daum C."/>
            <person name="Ng V."/>
            <person name="Clum A."/>
            <person name="Steindorff A."/>
            <person name="Ohm R.A."/>
            <person name="Martin F."/>
            <person name="Silar P."/>
            <person name="Natvig D.O."/>
            <person name="Lalanne C."/>
            <person name="Gautier V."/>
            <person name="Ament-Velasquez S.L."/>
            <person name="Kruys A."/>
            <person name="Hutchinson M.I."/>
            <person name="Powell A.J."/>
            <person name="Barry K."/>
            <person name="Miller A.N."/>
            <person name="Grigoriev I.V."/>
            <person name="Debuchy R."/>
            <person name="Gladieux P."/>
            <person name="Hiltunen Thoren M."/>
            <person name="Johannesson H."/>
        </authorList>
    </citation>
    <scope>NUCLEOTIDE SEQUENCE</scope>
    <source>
        <strain evidence="5">CBS 892.96</strain>
    </source>
</reference>
<keyword evidence="3" id="KW-0732">Signal</keyword>
<dbReference type="AlphaFoldDB" id="A0AAN6W918"/>
<dbReference type="Gene3D" id="3.30.465.10">
    <property type="match status" value="2"/>
</dbReference>
<keyword evidence="6" id="KW-1185">Reference proteome</keyword>
<dbReference type="PANTHER" id="PTHR13878:SF91">
    <property type="entry name" value="FAD BINDING DOMAIN PROTEIN (AFU_ORTHOLOGUE AFUA_6G12070)-RELATED"/>
    <property type="match status" value="1"/>
</dbReference>
<feature type="domain" description="FAD-binding PCMH-type" evidence="4">
    <location>
        <begin position="151"/>
        <end position="330"/>
    </location>
</feature>
<evidence type="ECO:0000256" key="1">
    <source>
        <dbReference type="ARBA" id="ARBA00005466"/>
    </source>
</evidence>
<dbReference type="InterPro" id="IPR012951">
    <property type="entry name" value="BBE"/>
</dbReference>
<dbReference type="SUPFAM" id="SSF56176">
    <property type="entry name" value="FAD-binding/transporter-associated domain-like"/>
    <property type="match status" value="1"/>
</dbReference>
<dbReference type="GO" id="GO:0016491">
    <property type="term" value="F:oxidoreductase activity"/>
    <property type="evidence" value="ECO:0007669"/>
    <property type="project" value="UniProtKB-KW"/>
</dbReference>
<organism evidence="5 6">
    <name type="scientific">Triangularia setosa</name>
    <dbReference type="NCBI Taxonomy" id="2587417"/>
    <lineage>
        <taxon>Eukaryota</taxon>
        <taxon>Fungi</taxon>
        <taxon>Dikarya</taxon>
        <taxon>Ascomycota</taxon>
        <taxon>Pezizomycotina</taxon>
        <taxon>Sordariomycetes</taxon>
        <taxon>Sordariomycetidae</taxon>
        <taxon>Sordariales</taxon>
        <taxon>Podosporaceae</taxon>
        <taxon>Triangularia</taxon>
    </lineage>
</organism>
<evidence type="ECO:0000313" key="6">
    <source>
        <dbReference type="Proteomes" id="UP001302321"/>
    </source>
</evidence>
<evidence type="ECO:0000256" key="2">
    <source>
        <dbReference type="ARBA" id="ARBA00023002"/>
    </source>
</evidence>
<dbReference type="PANTHER" id="PTHR13878">
    <property type="entry name" value="GULONOLACTONE OXIDASE"/>
    <property type="match status" value="1"/>
</dbReference>
<comment type="caution">
    <text evidence="5">The sequence shown here is derived from an EMBL/GenBank/DDBJ whole genome shotgun (WGS) entry which is preliminary data.</text>
</comment>
<feature type="chain" id="PRO_5042888129" description="FAD-binding PCMH-type domain-containing protein" evidence="3">
    <location>
        <begin position="16"/>
        <end position="649"/>
    </location>
</feature>
<dbReference type="Gene3D" id="3.40.462.20">
    <property type="match status" value="1"/>
</dbReference>
<evidence type="ECO:0000313" key="5">
    <source>
        <dbReference type="EMBL" id="KAK4176686.1"/>
    </source>
</evidence>
<accession>A0AAN6W918</accession>
<gene>
    <name evidence="5" type="ORF">QBC36DRAFT_5473</name>
</gene>
<evidence type="ECO:0000259" key="4">
    <source>
        <dbReference type="PROSITE" id="PS51387"/>
    </source>
</evidence>
<reference evidence="5" key="2">
    <citation type="submission" date="2023-05" db="EMBL/GenBank/DDBJ databases">
        <authorList>
            <consortium name="Lawrence Berkeley National Laboratory"/>
            <person name="Steindorff A."/>
            <person name="Hensen N."/>
            <person name="Bonometti L."/>
            <person name="Westerberg I."/>
            <person name="Brannstrom I.O."/>
            <person name="Guillou S."/>
            <person name="Cros-Aarteil S."/>
            <person name="Calhoun S."/>
            <person name="Haridas S."/>
            <person name="Kuo A."/>
            <person name="Mondo S."/>
            <person name="Pangilinan J."/>
            <person name="Riley R."/>
            <person name="Labutti K."/>
            <person name="Andreopoulos B."/>
            <person name="Lipzen A."/>
            <person name="Chen C."/>
            <person name="Yanf M."/>
            <person name="Daum C."/>
            <person name="Ng V."/>
            <person name="Clum A."/>
            <person name="Ohm R."/>
            <person name="Martin F."/>
            <person name="Silar P."/>
            <person name="Natvig D."/>
            <person name="Lalanne C."/>
            <person name="Gautier V."/>
            <person name="Ament-Velasquez S.L."/>
            <person name="Kruys A."/>
            <person name="Hutchinson M.I."/>
            <person name="Powell A.J."/>
            <person name="Barry K."/>
            <person name="Miller A.N."/>
            <person name="Grigoriev I.V."/>
            <person name="Debuchy R."/>
            <person name="Gladieux P."/>
            <person name="Thoren M.H."/>
            <person name="Johannesson H."/>
        </authorList>
    </citation>
    <scope>NUCLEOTIDE SEQUENCE</scope>
    <source>
        <strain evidence="5">CBS 892.96</strain>
    </source>
</reference>
<dbReference type="InterPro" id="IPR016169">
    <property type="entry name" value="FAD-bd_PCMH_sub2"/>
</dbReference>
<dbReference type="InterPro" id="IPR036318">
    <property type="entry name" value="FAD-bd_PCMH-like_sf"/>
</dbReference>
<dbReference type="Proteomes" id="UP001302321">
    <property type="component" value="Unassembled WGS sequence"/>
</dbReference>
<sequence>MHGLLVLSLLGLAAAGGSPNPAKQTKTLFPYETALITSSDVRSFPSLSFGDTSKPPRSKPKCRAFPGTPDWPSQSEWSKLGTFLNGSLLRPEPPQAACYSGPLQNLTQCQWLATQAGQTHFWLDEPLTTLTEWPQGSTCVLNVNATGECKRGGWPEYVVNVTSVRDVQAAVNFARNKNLRVVIKNTGHDFGGRSMGAGSLSIWVHNLKSFEYLPNFTMGKYTGPAAHVGAGIESFELFNHMARNNISLVGPGWGTVGAVGGWISVAGHGSLTSKYGLGADQVLAINVVTADGQFLTVDPFNHEDLWFALRGGGGSTWGVITSVVVKAYPPITTVTIGLNFGNIGFPSNSTNGRYPLPIVVNQGIQPPPNSNFINNKPAEFWEGVKLSYHYCLKVQELGGYCFSYIFPLGNNSFAFTSNQIIPNITASDAIAALQPLYTQLNAISIPVSLPPASQIAPALYAGNGQRTGFSNPTNTRYRSRLFPRKNFLNASLWNKTFAAIRAGVEEGGLVFHGWGYAPTCKVAGYPGCENSAVHPAWRETALPGALMEVVPAGLTTAQAKARDEHSYKYTDEFKQLTPGAGSYMNEGDPAEKKWQDSFFGGNYKKLLGIKRKRDPWGLFWAQTTAGSEEWRVVTADGYPGGQNGRLCRV</sequence>
<dbReference type="InterPro" id="IPR006094">
    <property type="entry name" value="Oxid_FAD_bind_N"/>
</dbReference>
<dbReference type="InterPro" id="IPR016166">
    <property type="entry name" value="FAD-bd_PCMH"/>
</dbReference>
<dbReference type="Pfam" id="PF01565">
    <property type="entry name" value="FAD_binding_4"/>
    <property type="match status" value="1"/>
</dbReference>
<dbReference type="PROSITE" id="PS51387">
    <property type="entry name" value="FAD_PCMH"/>
    <property type="match status" value="1"/>
</dbReference>